<dbReference type="SUPFAM" id="SSF117281">
    <property type="entry name" value="Kelch motif"/>
    <property type="match status" value="1"/>
</dbReference>
<dbReference type="AlphaFoldDB" id="A0A7R9YWU6"/>
<dbReference type="PANTHER" id="PTHR46063">
    <property type="entry name" value="KELCH DOMAIN-CONTAINING PROTEIN"/>
    <property type="match status" value="1"/>
</dbReference>
<feature type="compositionally biased region" description="Basic residues" evidence="1">
    <location>
        <begin position="1"/>
        <end position="12"/>
    </location>
</feature>
<dbReference type="Pfam" id="PF24681">
    <property type="entry name" value="Kelch_KLHDC2_KLHL20_DRC7"/>
    <property type="match status" value="1"/>
</dbReference>
<dbReference type="InterPro" id="IPR015915">
    <property type="entry name" value="Kelch-typ_b-propeller"/>
</dbReference>
<evidence type="ECO:0000313" key="2">
    <source>
        <dbReference type="EMBL" id="CAD8291380.1"/>
    </source>
</evidence>
<feature type="compositionally biased region" description="Basic and acidic residues" evidence="1">
    <location>
        <begin position="29"/>
        <end position="48"/>
    </location>
</feature>
<proteinExistence type="predicted"/>
<dbReference type="InterPro" id="IPR052588">
    <property type="entry name" value="Kelch_domain_protein"/>
</dbReference>
<dbReference type="EMBL" id="HBEC01023947">
    <property type="protein sequence ID" value="CAD8291380.1"/>
    <property type="molecule type" value="Transcribed_RNA"/>
</dbReference>
<dbReference type="InterPro" id="IPR000048">
    <property type="entry name" value="IQ_motif_EF-hand-BS"/>
</dbReference>
<name>A0A7R9YWU6_9CHLO</name>
<evidence type="ECO:0008006" key="3">
    <source>
        <dbReference type="Google" id="ProtNLM"/>
    </source>
</evidence>
<dbReference type="SMART" id="SM00015">
    <property type="entry name" value="IQ"/>
    <property type="match status" value="1"/>
</dbReference>
<accession>A0A7R9YWU6</accession>
<feature type="compositionally biased region" description="Low complexity" evidence="1">
    <location>
        <begin position="374"/>
        <end position="387"/>
    </location>
</feature>
<dbReference type="Gene3D" id="2.120.10.80">
    <property type="entry name" value="Kelch-type beta propeller"/>
    <property type="match status" value="1"/>
</dbReference>
<feature type="region of interest" description="Disordered" evidence="1">
    <location>
        <begin position="369"/>
        <end position="410"/>
    </location>
</feature>
<dbReference type="Pfam" id="PF00612">
    <property type="entry name" value="IQ"/>
    <property type="match status" value="1"/>
</dbReference>
<organism evidence="2">
    <name type="scientific">Chlamydomonas euryale</name>
    <dbReference type="NCBI Taxonomy" id="1486919"/>
    <lineage>
        <taxon>Eukaryota</taxon>
        <taxon>Viridiplantae</taxon>
        <taxon>Chlorophyta</taxon>
        <taxon>core chlorophytes</taxon>
        <taxon>Chlorophyceae</taxon>
        <taxon>CS clade</taxon>
        <taxon>Chlamydomonadales</taxon>
        <taxon>Chlamydomonadaceae</taxon>
        <taxon>Chlamydomonas</taxon>
    </lineage>
</organism>
<dbReference type="PANTHER" id="PTHR46063:SF1">
    <property type="entry name" value="KELCH DOMAIN-CONTAINING PROTEIN 4"/>
    <property type="match status" value="1"/>
</dbReference>
<feature type="region of interest" description="Disordered" evidence="1">
    <location>
        <begin position="1"/>
        <end position="48"/>
    </location>
</feature>
<sequence length="563" mass="61408">MGAGRDRRKKAKERKDGPAAGKGAVKTARKTERNADKAERRDARRAAGDEDDLDAMFAQFELAQKGAKQAVVEADCAPPSARVNASFLPHVAGRTTEIILFGGECIDPLSGKVKTFNDLYRYNPEKDKWSRVVALSSPAPRCAHQAVIHKGCMYVFGGEITSPNQERFHHYKELWRLDLSTWEWDQIPQKGSSCPSARSGHRMAVHKGRVIMFGGFFDTGKDVRYFNEGWLLSLEDLKWRGPFIPSAGQMWPTARSGCGIAVHEDKLFVYGGYSKEVDSADAEIEHGKACEDMWALDLTQLAWDKVKRAGMAPGARSSFAMIPFKNRAYVFGGVSDNECRGGEDLSSEFHNDLYVFNFDKQRWFAAEMRPPKKGSGAAADAASSGTAERTADHAGPAPMDIDGGGGGSEVQAADDRLSALLAAGNDRSSAIYRAVVKIQANFRGYVVRKAYKTYKLGGAISELLYSPASYGLDMSVANMPKPKGRINAQVAVVGNHAFLFGGIVEVGEKEITLDDIWLLDLAKMDGWQLVKENTGGEEVFRRAAAAGMSSEEYSDGPSSDEGG</sequence>
<evidence type="ECO:0000256" key="1">
    <source>
        <dbReference type="SAM" id="MobiDB-lite"/>
    </source>
</evidence>
<gene>
    <name evidence="2" type="ORF">CEUR00632_LOCUS10927</name>
</gene>
<dbReference type="PROSITE" id="PS50096">
    <property type="entry name" value="IQ"/>
    <property type="match status" value="1"/>
</dbReference>
<protein>
    <recommendedName>
        <fullName evidence="3">DUF4110 domain-containing protein</fullName>
    </recommendedName>
</protein>
<reference evidence="2" key="1">
    <citation type="submission" date="2021-01" db="EMBL/GenBank/DDBJ databases">
        <authorList>
            <person name="Corre E."/>
            <person name="Pelletier E."/>
            <person name="Niang G."/>
            <person name="Scheremetjew M."/>
            <person name="Finn R."/>
            <person name="Kale V."/>
            <person name="Holt S."/>
            <person name="Cochrane G."/>
            <person name="Meng A."/>
            <person name="Brown T."/>
            <person name="Cohen L."/>
        </authorList>
    </citation>
    <scope>NUCLEOTIDE SEQUENCE</scope>
    <source>
        <strain evidence="2">CCMP219</strain>
    </source>
</reference>
<dbReference type="CDD" id="cd23767">
    <property type="entry name" value="IQCD"/>
    <property type="match status" value="1"/>
</dbReference>